<keyword evidence="2" id="KW-1185">Reference proteome</keyword>
<reference evidence="1 2" key="1">
    <citation type="submission" date="2019-07" db="EMBL/GenBank/DDBJ databases">
        <title>Microlunatus dokdonensis sp. nov. isolated from the rhizospheric soil of the wild plant Elymus tsukushiensis.</title>
        <authorList>
            <person name="Ghim S.-Y."/>
            <person name="Hwang Y.-J."/>
            <person name="Son J.-S."/>
            <person name="Shin J.-H."/>
        </authorList>
    </citation>
    <scope>NUCLEOTIDE SEQUENCE [LARGE SCALE GENOMIC DNA]</scope>
    <source>
        <strain evidence="1 2">KUDC0627</strain>
    </source>
</reference>
<dbReference type="AlphaFoldDB" id="A0A516PVS1"/>
<sequence length="76" mass="8930">MQKVTNQEWPPDPIARYFPRRKPIAVQARVDFENDGEVWLPGEAIRWVRPVVFVRLDDKRIDGFGLWVPASDVRRA</sequence>
<name>A0A516PVS1_9ACTN</name>
<accession>A0A516PVS1</accession>
<dbReference type="RefSeq" id="WP_143985265.1">
    <property type="nucleotide sequence ID" value="NZ_CP041692.1"/>
</dbReference>
<gene>
    <name evidence="1" type="ORF">FOE78_04605</name>
</gene>
<dbReference type="OrthoDB" id="5195718at2"/>
<evidence type="ECO:0000313" key="1">
    <source>
        <dbReference type="EMBL" id="QDP95284.1"/>
    </source>
</evidence>
<dbReference type="Proteomes" id="UP000319263">
    <property type="component" value="Chromosome"/>
</dbReference>
<dbReference type="EMBL" id="CP041692">
    <property type="protein sequence ID" value="QDP95284.1"/>
    <property type="molecule type" value="Genomic_DNA"/>
</dbReference>
<proteinExistence type="predicted"/>
<evidence type="ECO:0000313" key="2">
    <source>
        <dbReference type="Proteomes" id="UP000319263"/>
    </source>
</evidence>
<dbReference type="KEGG" id="mik:FOE78_04605"/>
<organism evidence="1 2">
    <name type="scientific">Microlunatus elymi</name>
    <dbReference type="NCBI Taxonomy" id="2596828"/>
    <lineage>
        <taxon>Bacteria</taxon>
        <taxon>Bacillati</taxon>
        <taxon>Actinomycetota</taxon>
        <taxon>Actinomycetes</taxon>
        <taxon>Propionibacteriales</taxon>
        <taxon>Propionibacteriaceae</taxon>
        <taxon>Microlunatus</taxon>
    </lineage>
</organism>
<protein>
    <submittedName>
        <fullName evidence="1">Uncharacterized protein</fullName>
    </submittedName>
</protein>